<evidence type="ECO:0000313" key="12">
    <source>
        <dbReference type="Proteomes" id="UP000183454"/>
    </source>
</evidence>
<evidence type="ECO:0000256" key="6">
    <source>
        <dbReference type="ARBA" id="ARBA00022898"/>
    </source>
</evidence>
<dbReference type="CDD" id="cd00609">
    <property type="entry name" value="AAT_like"/>
    <property type="match status" value="1"/>
</dbReference>
<keyword evidence="6" id="KW-0663">Pyridoxal phosphate</keyword>
<comment type="pathway">
    <text evidence="3">Cofactor biosynthesis; adenosylcobalamin biosynthesis.</text>
</comment>
<reference evidence="11 12" key="1">
    <citation type="submission" date="2016-10" db="EMBL/GenBank/DDBJ databases">
        <authorList>
            <person name="de Groot N.N."/>
        </authorList>
    </citation>
    <scope>NUCLEOTIDE SEQUENCE [LARGE SCALE GENOMIC DNA]</scope>
    <source>
        <strain evidence="11 12">Nm110</strain>
    </source>
</reference>
<evidence type="ECO:0000256" key="3">
    <source>
        <dbReference type="ARBA" id="ARBA00004953"/>
    </source>
</evidence>
<comment type="cofactor">
    <cofactor evidence="1">
        <name>pyridoxal 5'-phosphate</name>
        <dbReference type="ChEBI" id="CHEBI:597326"/>
    </cofactor>
</comment>
<keyword evidence="7" id="KW-0456">Lyase</keyword>
<dbReference type="EMBL" id="FNNH01000033">
    <property type="protein sequence ID" value="SDW86333.1"/>
    <property type="molecule type" value="Genomic_DNA"/>
</dbReference>
<dbReference type="EC" id="4.1.1.81" evidence="4"/>
<evidence type="ECO:0000256" key="2">
    <source>
        <dbReference type="ARBA" id="ARBA00003444"/>
    </source>
</evidence>
<gene>
    <name evidence="11" type="ORF">SAMN05421882_103319</name>
</gene>
<accession>A0A1H2X096</accession>
<comment type="function">
    <text evidence="2">Decarboxylates L-threonine-O-3-phosphate to yield (R)-1-amino-2-propanol O-2-phosphate, the precursor for the linkage between the nucleotide loop and the corrin ring in cobalamin.</text>
</comment>
<dbReference type="NCBIfam" id="TIGR01140">
    <property type="entry name" value="L_thr_O3P_dcar"/>
    <property type="match status" value="1"/>
</dbReference>
<dbReference type="Proteomes" id="UP000183454">
    <property type="component" value="Unassembled WGS sequence"/>
</dbReference>
<name>A0A1H2X096_9PROT</name>
<dbReference type="GO" id="GO:0048472">
    <property type="term" value="F:threonine-phosphate decarboxylase activity"/>
    <property type="evidence" value="ECO:0007669"/>
    <property type="project" value="UniProtKB-EC"/>
</dbReference>
<evidence type="ECO:0000313" key="11">
    <source>
        <dbReference type="EMBL" id="SDW86333.1"/>
    </source>
</evidence>
<dbReference type="PANTHER" id="PTHR42885:SF1">
    <property type="entry name" value="THREONINE-PHOSPHATE DECARBOXYLASE"/>
    <property type="match status" value="1"/>
</dbReference>
<dbReference type="PROSITE" id="PS00105">
    <property type="entry name" value="AA_TRANSFER_CLASS_1"/>
    <property type="match status" value="1"/>
</dbReference>
<dbReference type="InterPro" id="IPR015422">
    <property type="entry name" value="PyrdxlP-dep_Trfase_small"/>
</dbReference>
<evidence type="ECO:0000256" key="4">
    <source>
        <dbReference type="ARBA" id="ARBA00012285"/>
    </source>
</evidence>
<dbReference type="InterPro" id="IPR015421">
    <property type="entry name" value="PyrdxlP-dep_Trfase_major"/>
</dbReference>
<protein>
    <recommendedName>
        <fullName evidence="4">threonine-phosphate decarboxylase</fullName>
        <ecNumber evidence="4">4.1.1.81</ecNumber>
    </recommendedName>
    <alternativeName>
        <fullName evidence="8">L-threonine-O-3-phosphate decarboxylase</fullName>
    </alternativeName>
</protein>
<dbReference type="Pfam" id="PF00155">
    <property type="entry name" value="Aminotran_1_2"/>
    <property type="match status" value="1"/>
</dbReference>
<dbReference type="GO" id="GO:0030170">
    <property type="term" value="F:pyridoxal phosphate binding"/>
    <property type="evidence" value="ECO:0007669"/>
    <property type="project" value="InterPro"/>
</dbReference>
<dbReference type="PANTHER" id="PTHR42885">
    <property type="entry name" value="HISTIDINOL-PHOSPHATE AMINOTRANSFERASE-RELATED"/>
    <property type="match status" value="1"/>
</dbReference>
<evidence type="ECO:0000256" key="7">
    <source>
        <dbReference type="ARBA" id="ARBA00023239"/>
    </source>
</evidence>
<dbReference type="AlphaFoldDB" id="A0A1H2X096"/>
<dbReference type="InterPro" id="IPR004838">
    <property type="entry name" value="NHTrfase_class1_PyrdxlP-BS"/>
</dbReference>
<dbReference type="InterPro" id="IPR005860">
    <property type="entry name" value="CobD"/>
</dbReference>
<dbReference type="RefSeq" id="WP_244505808.1">
    <property type="nucleotide sequence ID" value="NZ_FNNH01000033.1"/>
</dbReference>
<organism evidence="11 12">
    <name type="scientific">Nitrosomonas communis</name>
    <dbReference type="NCBI Taxonomy" id="44574"/>
    <lineage>
        <taxon>Bacteria</taxon>
        <taxon>Pseudomonadati</taxon>
        <taxon>Pseudomonadota</taxon>
        <taxon>Betaproteobacteria</taxon>
        <taxon>Nitrosomonadales</taxon>
        <taxon>Nitrosomonadaceae</taxon>
        <taxon>Nitrosomonas</taxon>
    </lineage>
</organism>
<dbReference type="Gene3D" id="3.40.640.10">
    <property type="entry name" value="Type I PLP-dependent aspartate aminotransferase-like (Major domain)"/>
    <property type="match status" value="1"/>
</dbReference>
<evidence type="ECO:0000256" key="8">
    <source>
        <dbReference type="ARBA" id="ARBA00029996"/>
    </source>
</evidence>
<sequence>MDAWQQLNHHGPLHHGGRLRAAATHFAIPLENWLDLSTGINTNGWPVRTPPVSSWTRLPEEEDELNAAASRYYGAGFLLPVAGSQAAIQSLPQLRPPSRVSVLNPGYAEHAHAWKRNHHTVSAVLPEQIDTILPNTDVLIIIHPNNPTGATFPISQLLNWHAQLAQRGGWLIVDEAFIDATPELSIASHTTKPALIVLRSLGKFFGLAGARVGFVCAHPQLLIALNNLLGPWTVNGPARWMAIQALQDKNWQEKARQRLLQDSERLHSLLSQHHLTPHGGSAFFQWVCSAKASDIFEKLACQGILTRLFTEPSSLRFGLPTTEAGWQRLDRALARI</sequence>
<evidence type="ECO:0000259" key="10">
    <source>
        <dbReference type="Pfam" id="PF00155"/>
    </source>
</evidence>
<dbReference type="GO" id="GO:0009236">
    <property type="term" value="P:cobalamin biosynthetic process"/>
    <property type="evidence" value="ECO:0007669"/>
    <property type="project" value="UniProtKB-UniPathway"/>
</dbReference>
<proteinExistence type="predicted"/>
<dbReference type="Gene3D" id="3.90.1150.10">
    <property type="entry name" value="Aspartate Aminotransferase, domain 1"/>
    <property type="match status" value="1"/>
</dbReference>
<dbReference type="InterPro" id="IPR004839">
    <property type="entry name" value="Aminotransferase_I/II_large"/>
</dbReference>
<dbReference type="SUPFAM" id="SSF53383">
    <property type="entry name" value="PLP-dependent transferases"/>
    <property type="match status" value="1"/>
</dbReference>
<dbReference type="UniPathway" id="UPA00148"/>
<evidence type="ECO:0000256" key="1">
    <source>
        <dbReference type="ARBA" id="ARBA00001933"/>
    </source>
</evidence>
<evidence type="ECO:0000256" key="9">
    <source>
        <dbReference type="ARBA" id="ARBA00048531"/>
    </source>
</evidence>
<comment type="catalytic activity">
    <reaction evidence="9">
        <text>O-phospho-L-threonine + H(+) = (R)-1-aminopropan-2-yl phosphate + CO2</text>
        <dbReference type="Rhea" id="RHEA:11492"/>
        <dbReference type="ChEBI" id="CHEBI:15378"/>
        <dbReference type="ChEBI" id="CHEBI:16526"/>
        <dbReference type="ChEBI" id="CHEBI:58563"/>
        <dbReference type="ChEBI" id="CHEBI:58675"/>
        <dbReference type="EC" id="4.1.1.81"/>
    </reaction>
</comment>
<evidence type="ECO:0000256" key="5">
    <source>
        <dbReference type="ARBA" id="ARBA00022573"/>
    </source>
</evidence>
<dbReference type="InterPro" id="IPR015424">
    <property type="entry name" value="PyrdxlP-dep_Trfase"/>
</dbReference>
<feature type="domain" description="Aminotransferase class I/classII large" evidence="10">
    <location>
        <begin position="63"/>
        <end position="324"/>
    </location>
</feature>
<keyword evidence="5" id="KW-0169">Cobalamin biosynthesis</keyword>